<evidence type="ECO:0000313" key="1">
    <source>
        <dbReference type="EMBL" id="WVY96979.1"/>
    </source>
</evidence>
<accession>A0AAQ3MU96</accession>
<reference evidence="1 2" key="1">
    <citation type="journal article" date="2023" name="Life. Sci Alliance">
        <title>Evolutionary insights into 3D genome organization and epigenetic landscape of Vigna mungo.</title>
        <authorList>
            <person name="Junaid A."/>
            <person name="Singh B."/>
            <person name="Bhatia S."/>
        </authorList>
    </citation>
    <scope>NUCLEOTIDE SEQUENCE [LARGE SCALE GENOMIC DNA]</scope>
    <source>
        <strain evidence="1">Urdbean</strain>
    </source>
</reference>
<name>A0AAQ3MU96_VIGMU</name>
<sequence>MSTTISSLPFSLPLHHNSRVSPFYLPSSPIPSQSSITFPTKKWRFLCFKHENTSSEINVSELQDDKLAEDLVKREGDQSDDLKKDWFAAIHATVLEVSGKRRVTCLGCKKTSLRVKREEGEVREVRISVGLRKSLSGCSRFQVGKKKGSKLDQEKLVVEESDNGVDEILVGVDLAISDKVELMRSEKLHC</sequence>
<dbReference type="Proteomes" id="UP001374535">
    <property type="component" value="Chromosome 9"/>
</dbReference>
<dbReference type="AlphaFoldDB" id="A0AAQ3MU96"/>
<gene>
    <name evidence="1" type="ORF">V8G54_029130</name>
</gene>
<evidence type="ECO:0000313" key="2">
    <source>
        <dbReference type="Proteomes" id="UP001374535"/>
    </source>
</evidence>
<keyword evidence="2" id="KW-1185">Reference proteome</keyword>
<dbReference type="EMBL" id="CP144692">
    <property type="protein sequence ID" value="WVY96979.1"/>
    <property type="molecule type" value="Genomic_DNA"/>
</dbReference>
<organism evidence="1 2">
    <name type="scientific">Vigna mungo</name>
    <name type="common">Black gram</name>
    <name type="synonym">Phaseolus mungo</name>
    <dbReference type="NCBI Taxonomy" id="3915"/>
    <lineage>
        <taxon>Eukaryota</taxon>
        <taxon>Viridiplantae</taxon>
        <taxon>Streptophyta</taxon>
        <taxon>Embryophyta</taxon>
        <taxon>Tracheophyta</taxon>
        <taxon>Spermatophyta</taxon>
        <taxon>Magnoliopsida</taxon>
        <taxon>eudicotyledons</taxon>
        <taxon>Gunneridae</taxon>
        <taxon>Pentapetalae</taxon>
        <taxon>rosids</taxon>
        <taxon>fabids</taxon>
        <taxon>Fabales</taxon>
        <taxon>Fabaceae</taxon>
        <taxon>Papilionoideae</taxon>
        <taxon>50 kb inversion clade</taxon>
        <taxon>NPAAA clade</taxon>
        <taxon>indigoferoid/millettioid clade</taxon>
        <taxon>Phaseoleae</taxon>
        <taxon>Vigna</taxon>
    </lineage>
</organism>
<proteinExistence type="predicted"/>
<protein>
    <submittedName>
        <fullName evidence="1">Uncharacterized protein</fullName>
    </submittedName>
</protein>